<dbReference type="InterPro" id="IPR046848">
    <property type="entry name" value="E_motif"/>
</dbReference>
<feature type="repeat" description="PPR" evidence="2">
    <location>
        <begin position="456"/>
        <end position="490"/>
    </location>
</feature>
<evidence type="ECO:0000313" key="4">
    <source>
        <dbReference type="EMBL" id="CAK9862399.1"/>
    </source>
</evidence>
<dbReference type="Pfam" id="PF20431">
    <property type="entry name" value="E_motif"/>
    <property type="match status" value="1"/>
</dbReference>
<accession>A0ABP1AIM2</accession>
<dbReference type="Pfam" id="PF14432">
    <property type="entry name" value="DYW_deaminase"/>
    <property type="match status" value="1"/>
</dbReference>
<feature type="repeat" description="PPR" evidence="2">
    <location>
        <begin position="223"/>
        <end position="253"/>
    </location>
</feature>
<organism evidence="4 5">
    <name type="scientific">Sphagnum jensenii</name>
    <dbReference type="NCBI Taxonomy" id="128206"/>
    <lineage>
        <taxon>Eukaryota</taxon>
        <taxon>Viridiplantae</taxon>
        <taxon>Streptophyta</taxon>
        <taxon>Embryophyta</taxon>
        <taxon>Bryophyta</taxon>
        <taxon>Sphagnophytina</taxon>
        <taxon>Sphagnopsida</taxon>
        <taxon>Sphagnales</taxon>
        <taxon>Sphagnaceae</taxon>
        <taxon>Sphagnum</taxon>
    </lineage>
</organism>
<dbReference type="InterPro" id="IPR002885">
    <property type="entry name" value="PPR_rpt"/>
</dbReference>
<evidence type="ECO:0000256" key="1">
    <source>
        <dbReference type="ARBA" id="ARBA00022737"/>
    </source>
</evidence>
<dbReference type="Gene3D" id="1.25.40.10">
    <property type="entry name" value="Tetratricopeptide repeat domain"/>
    <property type="match status" value="3"/>
</dbReference>
<dbReference type="SUPFAM" id="SSF48452">
    <property type="entry name" value="TPR-like"/>
    <property type="match status" value="1"/>
</dbReference>
<feature type="domain" description="DYW" evidence="3">
    <location>
        <begin position="671"/>
        <end position="763"/>
    </location>
</feature>
<sequence>MSSPCVQQQLNARSSVPSQYRMLGVFSGGTPLGSATLCVHSSSFVCHAQQRLLFVSSAARPLALLCSAEWTPTKAAALKGHGSGQKLIVEKLWREFFSDPSQWWDHRSEKMNVRYPDFKHKKTQEPLWLNGNFNPPWVEAELAALAPGSVQSNIFSWNSRLARYVKAGQHEKALELFQQMQQEGMIPDGFTFVQLLNACASLRALKEGRHIHMQIIQQGCESDGYVGSSLVDMYAKCGSIEDAWRVFNRMPTRNVVAWSAMILGHVKSGQGKKALELFRQMQHEGVQPDPVTFVGVLTACARVVALEEGRRVHEEIVKAGVESNVFVSNSLVDMYAKCGSMEDAWKVFNRMPTRNVVAWSAMILGHVKCGQGHKALALYRQMQRERVEPDPITFVGVLNACASVAALEEGRHVEERIIQSNYDTDIFLDSSLVDMYAKCGSLEDAWRVFNRMPIRDMVSWTAMLGGYAMHGRGKEALRHFEQMCEKGVEIDKITFVSLLSACSHGGLVDEGLHYFESMHLVYGIPATVEHYACMIDLLGRSGCLKEAEDLIKIMFCAPHAAVWMALLGACSMHGNVEMGEHVAKKVFELDPGNAAGYVLLSNIYASAGKWDLSANVQQQMLERGVKTQLERTWIEVNNEVYTFVLDDQQHPQMTEIFAELTRLSRHMKNVGYLPDTKFMLHDIWVEGKAFHLFQHSEMLAIAFGLISTPADTPLRIFKNLRMCGDCHAATKFISKIVGRQIILRDTKRFHHFEDGLCSCSDYW</sequence>
<dbReference type="InterPro" id="IPR046960">
    <property type="entry name" value="PPR_At4g14850-like_plant"/>
</dbReference>
<dbReference type="Proteomes" id="UP001497522">
    <property type="component" value="Chromosome 12"/>
</dbReference>
<dbReference type="Pfam" id="PF13041">
    <property type="entry name" value="PPR_2"/>
    <property type="match status" value="4"/>
</dbReference>
<dbReference type="PROSITE" id="PS51375">
    <property type="entry name" value="PPR"/>
    <property type="match status" value="7"/>
</dbReference>
<evidence type="ECO:0000256" key="2">
    <source>
        <dbReference type="PROSITE-ProRule" id="PRU00708"/>
    </source>
</evidence>
<feature type="repeat" description="PPR" evidence="2">
    <location>
        <begin position="324"/>
        <end position="354"/>
    </location>
</feature>
<evidence type="ECO:0000313" key="5">
    <source>
        <dbReference type="Proteomes" id="UP001497522"/>
    </source>
</evidence>
<feature type="repeat" description="PPR" evidence="2">
    <location>
        <begin position="254"/>
        <end position="288"/>
    </location>
</feature>
<proteinExistence type="predicted"/>
<keyword evidence="5" id="KW-1185">Reference proteome</keyword>
<dbReference type="EMBL" id="OZ023713">
    <property type="protein sequence ID" value="CAK9862399.1"/>
    <property type="molecule type" value="Genomic_DNA"/>
</dbReference>
<dbReference type="Pfam" id="PF01535">
    <property type="entry name" value="PPR"/>
    <property type="match status" value="2"/>
</dbReference>
<protein>
    <recommendedName>
        <fullName evidence="3">DYW domain-containing protein</fullName>
    </recommendedName>
</protein>
<evidence type="ECO:0000259" key="3">
    <source>
        <dbReference type="Pfam" id="PF14432"/>
    </source>
</evidence>
<keyword evidence="1" id="KW-0677">Repeat</keyword>
<reference evidence="4" key="1">
    <citation type="submission" date="2024-03" db="EMBL/GenBank/DDBJ databases">
        <authorList>
            <consortium name="ELIXIR-Norway"/>
            <consortium name="Elixir Norway"/>
        </authorList>
    </citation>
    <scope>NUCLEOTIDE SEQUENCE</scope>
</reference>
<dbReference type="PANTHER" id="PTHR24015">
    <property type="entry name" value="OS07G0578800 PROTEIN-RELATED"/>
    <property type="match status" value="1"/>
</dbReference>
<name>A0ABP1AIM2_9BRYO</name>
<dbReference type="NCBIfam" id="TIGR00756">
    <property type="entry name" value="PPR"/>
    <property type="match status" value="7"/>
</dbReference>
<dbReference type="InterPro" id="IPR032867">
    <property type="entry name" value="DYW_dom"/>
</dbReference>
<dbReference type="InterPro" id="IPR011990">
    <property type="entry name" value="TPR-like_helical_dom_sf"/>
</dbReference>
<feature type="repeat" description="PPR" evidence="2">
    <location>
        <begin position="425"/>
        <end position="455"/>
    </location>
</feature>
<gene>
    <name evidence="4" type="ORF">CSSPJE1EN2_LOCUS5394</name>
</gene>
<feature type="repeat" description="PPR" evidence="2">
    <location>
        <begin position="355"/>
        <end position="389"/>
    </location>
</feature>
<dbReference type="PANTHER" id="PTHR24015:SF548">
    <property type="entry name" value="OS08G0340900 PROTEIN"/>
    <property type="match status" value="1"/>
</dbReference>
<feature type="repeat" description="PPR" evidence="2">
    <location>
        <begin position="153"/>
        <end position="187"/>
    </location>
</feature>